<accession>A0A9P5DSP7</accession>
<evidence type="ECO:0000313" key="2">
    <source>
        <dbReference type="EMBL" id="KAF4333389.1"/>
    </source>
</evidence>
<dbReference type="EMBL" id="PVQB02000854">
    <property type="protein sequence ID" value="KAF4333389.1"/>
    <property type="molecule type" value="Genomic_DNA"/>
</dbReference>
<dbReference type="AlphaFoldDB" id="A0A9P5DSP7"/>
<organism evidence="2 3">
    <name type="scientific">Fusarium beomiforme</name>
    <dbReference type="NCBI Taxonomy" id="44412"/>
    <lineage>
        <taxon>Eukaryota</taxon>
        <taxon>Fungi</taxon>
        <taxon>Dikarya</taxon>
        <taxon>Ascomycota</taxon>
        <taxon>Pezizomycotina</taxon>
        <taxon>Sordariomycetes</taxon>
        <taxon>Hypocreomycetidae</taxon>
        <taxon>Hypocreales</taxon>
        <taxon>Nectriaceae</taxon>
        <taxon>Fusarium</taxon>
        <taxon>Fusarium burgessii species complex</taxon>
    </lineage>
</organism>
<keyword evidence="1" id="KW-0732">Signal</keyword>
<comment type="caution">
    <text evidence="2">The sequence shown here is derived from an EMBL/GenBank/DDBJ whole genome shotgun (WGS) entry which is preliminary data.</text>
</comment>
<evidence type="ECO:0000256" key="1">
    <source>
        <dbReference type="SAM" id="SignalP"/>
    </source>
</evidence>
<feature type="signal peptide" evidence="1">
    <location>
        <begin position="1"/>
        <end position="17"/>
    </location>
</feature>
<gene>
    <name evidence="2" type="ORF">FBEOM_12796</name>
</gene>
<dbReference type="OrthoDB" id="5107662at2759"/>
<sequence length="89" mass="9040">MKLSVALLTVLAGLAIANPAAEGTAEAEPVDTQALDGLIEVQALDGNCVRCIRAGCGSAAVRCLRGRLPPLILACLAAKCGDDFVRCCA</sequence>
<reference evidence="2" key="2">
    <citation type="submission" date="2020-02" db="EMBL/GenBank/DDBJ databases">
        <title>Identification and distribution of gene clusters putatively required for synthesis of sphingolipid metabolism inhibitors in phylogenetically diverse species of the filamentous fungus Fusarium.</title>
        <authorList>
            <person name="Kim H.-S."/>
            <person name="Busman M."/>
            <person name="Brown D.W."/>
            <person name="Divon H."/>
            <person name="Uhlig S."/>
            <person name="Proctor R.H."/>
        </authorList>
    </citation>
    <scope>NUCLEOTIDE SEQUENCE</scope>
    <source>
        <strain evidence="2">NRRL 25174</strain>
    </source>
</reference>
<feature type="chain" id="PRO_5040436991" evidence="1">
    <location>
        <begin position="18"/>
        <end position="89"/>
    </location>
</feature>
<evidence type="ECO:0000313" key="3">
    <source>
        <dbReference type="Proteomes" id="UP000730481"/>
    </source>
</evidence>
<proteinExistence type="predicted"/>
<reference evidence="2" key="1">
    <citation type="journal article" date="2017" name="Mycologia">
        <title>Fusarium algeriense, sp. nov., a novel toxigenic crown rot pathogen of durum wheat from Algeria is nested in the Fusarium burgessii species complex.</title>
        <authorList>
            <person name="Laraba I."/>
            <person name="Keddad A."/>
            <person name="Boureghda H."/>
            <person name="Abdallah N."/>
            <person name="Vaughan M.M."/>
            <person name="Proctor R.H."/>
            <person name="Busman M."/>
            <person name="O'Donnell K."/>
        </authorList>
    </citation>
    <scope>NUCLEOTIDE SEQUENCE</scope>
    <source>
        <strain evidence="2">NRRL 25174</strain>
    </source>
</reference>
<name>A0A9P5DSP7_9HYPO</name>
<keyword evidence="3" id="KW-1185">Reference proteome</keyword>
<dbReference type="Proteomes" id="UP000730481">
    <property type="component" value="Unassembled WGS sequence"/>
</dbReference>
<protein>
    <submittedName>
        <fullName evidence="2">Uncharacterized protein</fullName>
    </submittedName>
</protein>